<evidence type="ECO:0000313" key="1">
    <source>
        <dbReference type="EMBL" id="PTB74967.1"/>
    </source>
</evidence>
<keyword evidence="2" id="KW-1185">Reference proteome</keyword>
<dbReference type="Proteomes" id="UP000240760">
    <property type="component" value="Unassembled WGS sequence"/>
</dbReference>
<organism evidence="1 2">
    <name type="scientific">Trichoderma longibrachiatum ATCC 18648</name>
    <dbReference type="NCBI Taxonomy" id="983965"/>
    <lineage>
        <taxon>Eukaryota</taxon>
        <taxon>Fungi</taxon>
        <taxon>Dikarya</taxon>
        <taxon>Ascomycota</taxon>
        <taxon>Pezizomycotina</taxon>
        <taxon>Sordariomycetes</taxon>
        <taxon>Hypocreomycetidae</taxon>
        <taxon>Hypocreales</taxon>
        <taxon>Hypocreaceae</taxon>
        <taxon>Trichoderma</taxon>
    </lineage>
</organism>
<evidence type="ECO:0000313" key="2">
    <source>
        <dbReference type="Proteomes" id="UP000240760"/>
    </source>
</evidence>
<sequence length="60" mass="6528">MFVLPAMGQGHLCSMTAVAARENEKTNVWVNEVDLIFRVEVDEASAEHGVSSSPDVSPRL</sequence>
<dbReference type="EMBL" id="KZ679135">
    <property type="protein sequence ID" value="PTB74967.1"/>
    <property type="molecule type" value="Genomic_DNA"/>
</dbReference>
<gene>
    <name evidence="1" type="ORF">M440DRAFT_1038835</name>
</gene>
<protein>
    <submittedName>
        <fullName evidence="1">Uncharacterized protein</fullName>
    </submittedName>
</protein>
<dbReference type="OrthoDB" id="10254221at2759"/>
<dbReference type="STRING" id="983965.A0A2T4C056"/>
<dbReference type="AlphaFoldDB" id="A0A2T4C056"/>
<accession>A0A2T4C056</accession>
<proteinExistence type="predicted"/>
<name>A0A2T4C056_TRILO</name>
<reference evidence="1 2" key="1">
    <citation type="submission" date="2016-07" db="EMBL/GenBank/DDBJ databases">
        <title>Multiple horizontal gene transfer events from other fungi enriched the ability of initially mycotrophic Trichoderma (Ascomycota) to feed on dead plant biomass.</title>
        <authorList>
            <consortium name="DOE Joint Genome Institute"/>
            <person name="Aerts A."/>
            <person name="Atanasova L."/>
            <person name="Chenthamara K."/>
            <person name="Zhang J."/>
            <person name="Grujic M."/>
            <person name="Henrissat B."/>
            <person name="Kuo A."/>
            <person name="Salamov A."/>
            <person name="Lipzen A."/>
            <person name="Labutti K."/>
            <person name="Barry K."/>
            <person name="Miao Y."/>
            <person name="Rahimi M.J."/>
            <person name="Shen Q."/>
            <person name="Grigoriev I.V."/>
            <person name="Kubicek C.P."/>
            <person name="Druzhinina I.S."/>
        </authorList>
    </citation>
    <scope>NUCLEOTIDE SEQUENCE [LARGE SCALE GENOMIC DNA]</scope>
    <source>
        <strain evidence="1 2">ATCC 18648</strain>
    </source>
</reference>